<evidence type="ECO:0000313" key="4">
    <source>
        <dbReference type="Proteomes" id="UP000748531"/>
    </source>
</evidence>
<evidence type="ECO:0000313" key="3">
    <source>
        <dbReference type="EMBL" id="KAF5403759.1"/>
    </source>
</evidence>
<accession>A0A8J4TFH7</accession>
<evidence type="ECO:0000256" key="2">
    <source>
        <dbReference type="SAM" id="SignalP"/>
    </source>
</evidence>
<evidence type="ECO:0000256" key="1">
    <source>
        <dbReference type="SAM" id="Phobius"/>
    </source>
</evidence>
<evidence type="ECO:0008006" key="5">
    <source>
        <dbReference type="Google" id="ProtNLM"/>
    </source>
</evidence>
<organism evidence="3 4">
    <name type="scientific">Paragonimus heterotremus</name>
    <dbReference type="NCBI Taxonomy" id="100268"/>
    <lineage>
        <taxon>Eukaryota</taxon>
        <taxon>Metazoa</taxon>
        <taxon>Spiralia</taxon>
        <taxon>Lophotrochozoa</taxon>
        <taxon>Platyhelminthes</taxon>
        <taxon>Trematoda</taxon>
        <taxon>Digenea</taxon>
        <taxon>Plagiorchiida</taxon>
        <taxon>Troglotremata</taxon>
        <taxon>Troglotrematidae</taxon>
        <taxon>Paragonimus</taxon>
    </lineage>
</organism>
<sequence length="292" mass="34127">MATFMFLSTLNCTLMIQFCGQTPPTASLKVVILAVLFSVTFSLPDLLVTNLWRLDGRLHCSTIATLPKLIILLAEIHRFFLVHGFLQCIFTFGLLVILGRRITQLEDTTHHLHTASQSKDDISEMVHEICEVLRNIRRQAEMTLRHSAIMGTIFLVKALVRLNIGFELYFFRSNNRITSRLLLYTLFSVDDITSYAIILLSAYYYWIHYYHFPAIRSHFQKHRSQPHTPDRSLMPANPNPLLLLERWAQLVSFTRKFDYDLHNQLLSLNPLITQITARRVIRDWKMRNLHPF</sequence>
<protein>
    <recommendedName>
        <fullName evidence="5">Gustatory receptor</fullName>
    </recommendedName>
</protein>
<dbReference type="EMBL" id="LUCH01001054">
    <property type="protein sequence ID" value="KAF5403759.1"/>
    <property type="molecule type" value="Genomic_DNA"/>
</dbReference>
<feature type="transmembrane region" description="Helical" evidence="1">
    <location>
        <begin position="181"/>
        <end position="206"/>
    </location>
</feature>
<keyword evidence="1" id="KW-0812">Transmembrane</keyword>
<keyword evidence="1" id="KW-1133">Transmembrane helix</keyword>
<feature type="transmembrane region" description="Helical" evidence="1">
    <location>
        <begin position="79"/>
        <end position="98"/>
    </location>
</feature>
<keyword evidence="4" id="KW-1185">Reference proteome</keyword>
<feature type="transmembrane region" description="Helical" evidence="1">
    <location>
        <begin position="148"/>
        <end position="169"/>
    </location>
</feature>
<proteinExistence type="predicted"/>
<keyword evidence="1" id="KW-0472">Membrane</keyword>
<dbReference type="Proteomes" id="UP000748531">
    <property type="component" value="Unassembled WGS sequence"/>
</dbReference>
<gene>
    <name evidence="3" type="ORF">PHET_02887</name>
</gene>
<comment type="caution">
    <text evidence="3">The sequence shown here is derived from an EMBL/GenBank/DDBJ whole genome shotgun (WGS) entry which is preliminary data.</text>
</comment>
<name>A0A8J4TFH7_9TREM</name>
<feature type="chain" id="PRO_5035267135" description="Gustatory receptor" evidence="2">
    <location>
        <begin position="16"/>
        <end position="292"/>
    </location>
</feature>
<feature type="signal peptide" evidence="2">
    <location>
        <begin position="1"/>
        <end position="15"/>
    </location>
</feature>
<keyword evidence="2" id="KW-0732">Signal</keyword>
<dbReference type="OrthoDB" id="6246981at2759"/>
<dbReference type="AlphaFoldDB" id="A0A8J4TFH7"/>
<reference evidence="3" key="1">
    <citation type="submission" date="2019-05" db="EMBL/GenBank/DDBJ databases">
        <title>Annotation for the trematode Paragonimus heterotremus.</title>
        <authorList>
            <person name="Choi Y.-J."/>
        </authorList>
    </citation>
    <scope>NUCLEOTIDE SEQUENCE</scope>
    <source>
        <strain evidence="3">LC</strain>
    </source>
</reference>